<name>A0A080Z2K0_PHYNI</name>
<comment type="caution">
    <text evidence="2">The sequence shown here is derived from an EMBL/GenBank/DDBJ whole genome shotgun (WGS) entry which is preliminary data.</text>
</comment>
<reference evidence="2 3" key="1">
    <citation type="submission" date="2013-11" db="EMBL/GenBank/DDBJ databases">
        <title>The Genome Sequence of Phytophthora parasitica P1976.</title>
        <authorList>
            <consortium name="The Broad Institute Genomics Platform"/>
            <person name="Russ C."/>
            <person name="Tyler B."/>
            <person name="Panabieres F."/>
            <person name="Shan W."/>
            <person name="Tripathy S."/>
            <person name="Grunwald N."/>
            <person name="Machado M."/>
            <person name="Johnson C.S."/>
            <person name="Walker B."/>
            <person name="Young S."/>
            <person name="Zeng Q."/>
            <person name="Gargeya S."/>
            <person name="Fitzgerald M."/>
            <person name="Haas B."/>
            <person name="Abouelleil A."/>
            <person name="Allen A.W."/>
            <person name="Alvarado L."/>
            <person name="Arachchi H.M."/>
            <person name="Berlin A.M."/>
            <person name="Chapman S.B."/>
            <person name="Gainer-Dewar J."/>
            <person name="Goldberg J."/>
            <person name="Griggs A."/>
            <person name="Gujja S."/>
            <person name="Hansen M."/>
            <person name="Howarth C."/>
            <person name="Imamovic A."/>
            <person name="Ireland A."/>
            <person name="Larimer J."/>
            <person name="McCowan C."/>
            <person name="Murphy C."/>
            <person name="Pearson M."/>
            <person name="Poon T.W."/>
            <person name="Priest M."/>
            <person name="Roberts A."/>
            <person name="Saif S."/>
            <person name="Shea T."/>
            <person name="Sisk P."/>
            <person name="Sykes S."/>
            <person name="Wortman J."/>
            <person name="Nusbaum C."/>
            <person name="Birren B."/>
        </authorList>
    </citation>
    <scope>NUCLEOTIDE SEQUENCE [LARGE SCALE GENOMIC DNA]</scope>
    <source>
        <strain evidence="2 3">P1976</strain>
    </source>
</reference>
<accession>A0A080Z2K0</accession>
<proteinExistence type="predicted"/>
<evidence type="ECO:0000313" key="2">
    <source>
        <dbReference type="EMBL" id="ETO60861.1"/>
    </source>
</evidence>
<dbReference type="EMBL" id="ANJA01003865">
    <property type="protein sequence ID" value="ETO60861.1"/>
    <property type="molecule type" value="Genomic_DNA"/>
</dbReference>
<dbReference type="AlphaFoldDB" id="A0A080Z2K0"/>
<feature type="region of interest" description="Disordered" evidence="1">
    <location>
        <begin position="92"/>
        <end position="113"/>
    </location>
</feature>
<gene>
    <name evidence="2" type="ORF">F444_21008</name>
</gene>
<feature type="compositionally biased region" description="Basic and acidic residues" evidence="1">
    <location>
        <begin position="49"/>
        <end position="76"/>
    </location>
</feature>
<sequence>MSITVYDDDGKQDNASHGGLGRDEVVSRPPAAVSVQSADGDLPRNLQQRTERQLRRMPKDEGKTNEERETKNEGSDGRVIVLAVTGRARRRRVEAHGGASTNYATTGHLWVQE</sequence>
<evidence type="ECO:0000256" key="1">
    <source>
        <dbReference type="SAM" id="MobiDB-lite"/>
    </source>
</evidence>
<evidence type="ECO:0000313" key="3">
    <source>
        <dbReference type="Proteomes" id="UP000028582"/>
    </source>
</evidence>
<protein>
    <submittedName>
        <fullName evidence="2">Uncharacterized protein</fullName>
    </submittedName>
</protein>
<organism evidence="2 3">
    <name type="scientific">Phytophthora nicotianae P1976</name>
    <dbReference type="NCBI Taxonomy" id="1317066"/>
    <lineage>
        <taxon>Eukaryota</taxon>
        <taxon>Sar</taxon>
        <taxon>Stramenopiles</taxon>
        <taxon>Oomycota</taxon>
        <taxon>Peronosporomycetes</taxon>
        <taxon>Peronosporales</taxon>
        <taxon>Peronosporaceae</taxon>
        <taxon>Phytophthora</taxon>
    </lineage>
</organism>
<feature type="compositionally biased region" description="Basic and acidic residues" evidence="1">
    <location>
        <begin position="8"/>
        <end position="26"/>
    </location>
</feature>
<feature type="region of interest" description="Disordered" evidence="1">
    <location>
        <begin position="1"/>
        <end position="78"/>
    </location>
</feature>
<dbReference type="Proteomes" id="UP000028582">
    <property type="component" value="Unassembled WGS sequence"/>
</dbReference>